<evidence type="ECO:0000259" key="1">
    <source>
        <dbReference type="PROSITE" id="PS51819"/>
    </source>
</evidence>
<dbReference type="InterPro" id="IPR037523">
    <property type="entry name" value="VOC_core"/>
</dbReference>
<name>A0ABX7G6E1_9GAMM</name>
<evidence type="ECO:0000313" key="3">
    <source>
        <dbReference type="Proteomes" id="UP000596252"/>
    </source>
</evidence>
<gene>
    <name evidence="2" type="ORF">JQC75_05410</name>
</gene>
<accession>A0ABX7G6E1</accession>
<dbReference type="Proteomes" id="UP000596252">
    <property type="component" value="Chromosome"/>
</dbReference>
<dbReference type="CDD" id="cd06587">
    <property type="entry name" value="VOC"/>
    <property type="match status" value="1"/>
</dbReference>
<organism evidence="2 3">
    <name type="scientific">Shewanella litorisediminis</name>
    <dbReference type="NCBI Taxonomy" id="1173586"/>
    <lineage>
        <taxon>Bacteria</taxon>
        <taxon>Pseudomonadati</taxon>
        <taxon>Pseudomonadota</taxon>
        <taxon>Gammaproteobacteria</taxon>
        <taxon>Alteromonadales</taxon>
        <taxon>Shewanellaceae</taxon>
        <taxon>Shewanella</taxon>
    </lineage>
</organism>
<dbReference type="Gene3D" id="3.10.180.10">
    <property type="entry name" value="2,3-Dihydroxybiphenyl 1,2-Dioxygenase, domain 1"/>
    <property type="match status" value="1"/>
</dbReference>
<proteinExistence type="predicted"/>
<dbReference type="Pfam" id="PF00903">
    <property type="entry name" value="Glyoxalase"/>
    <property type="match status" value="1"/>
</dbReference>
<dbReference type="InterPro" id="IPR004360">
    <property type="entry name" value="Glyas_Fos-R_dOase_dom"/>
</dbReference>
<dbReference type="SUPFAM" id="SSF54593">
    <property type="entry name" value="Glyoxalase/Bleomycin resistance protein/Dihydroxybiphenyl dioxygenase"/>
    <property type="match status" value="1"/>
</dbReference>
<sequence>MNTSSHGLRAVKVIAIAVNDMARATHFYSEVLALEPAMEKGQLRGYRLGELVLMLKDEWYGTPTSEPNPRITIECDHAPDTEAYLRARSVTIADPVTVVEEGYLVGSFLDSEGNKFWFCSANG</sequence>
<evidence type="ECO:0000313" key="2">
    <source>
        <dbReference type="EMBL" id="QRH02851.1"/>
    </source>
</evidence>
<dbReference type="EMBL" id="CP069213">
    <property type="protein sequence ID" value="QRH02851.1"/>
    <property type="molecule type" value="Genomic_DNA"/>
</dbReference>
<dbReference type="RefSeq" id="WP_203326432.1">
    <property type="nucleotide sequence ID" value="NZ_CP069213.1"/>
</dbReference>
<dbReference type="PROSITE" id="PS51819">
    <property type="entry name" value="VOC"/>
    <property type="match status" value="1"/>
</dbReference>
<protein>
    <submittedName>
        <fullName evidence="2">VOC family protein</fullName>
    </submittedName>
</protein>
<reference evidence="2 3" key="1">
    <citation type="journal article" date="2012" name="Antonie Van Leeuwenhoek">
        <title>Shewanella litorisediminis sp. nov., a gammaproteobacterium isolated from a tidal flat sediment.</title>
        <authorList>
            <person name="Lee M.H."/>
            <person name="Yoon J.H."/>
        </authorList>
    </citation>
    <scope>NUCLEOTIDE SEQUENCE [LARGE SCALE GENOMIC DNA]</scope>
    <source>
        <strain evidence="2 3">SMK1-12</strain>
    </source>
</reference>
<feature type="domain" description="VOC" evidence="1">
    <location>
        <begin position="10"/>
        <end position="121"/>
    </location>
</feature>
<keyword evidence="3" id="KW-1185">Reference proteome</keyword>
<dbReference type="InterPro" id="IPR029068">
    <property type="entry name" value="Glyas_Bleomycin-R_OHBP_Dase"/>
</dbReference>